<comment type="caution">
    <text evidence="2">The sequence shown here is derived from an EMBL/GenBank/DDBJ whole genome shotgun (WGS) entry which is preliminary data.</text>
</comment>
<gene>
    <name evidence="2" type="ORF">KOR34_14790</name>
</gene>
<feature type="domain" description="Amine oxidase" evidence="1">
    <location>
        <begin position="11"/>
        <end position="411"/>
    </location>
</feature>
<dbReference type="Pfam" id="PF01593">
    <property type="entry name" value="Amino_oxidase"/>
    <property type="match status" value="1"/>
</dbReference>
<dbReference type="AlphaFoldDB" id="A0A5C5VEX6"/>
<dbReference type="Proteomes" id="UP000316714">
    <property type="component" value="Unassembled WGS sequence"/>
</dbReference>
<dbReference type="InterPro" id="IPR002937">
    <property type="entry name" value="Amino_oxidase"/>
</dbReference>
<dbReference type="SUPFAM" id="SSF51905">
    <property type="entry name" value="FAD/NAD(P)-binding domain"/>
    <property type="match status" value="1"/>
</dbReference>
<dbReference type="Gene3D" id="3.50.50.60">
    <property type="entry name" value="FAD/NAD(P)-binding domain"/>
    <property type="match status" value="1"/>
</dbReference>
<dbReference type="GO" id="GO:0016491">
    <property type="term" value="F:oxidoreductase activity"/>
    <property type="evidence" value="ECO:0007669"/>
    <property type="project" value="InterPro"/>
</dbReference>
<dbReference type="EMBL" id="SIHJ01000001">
    <property type="protein sequence ID" value="TWT36573.1"/>
    <property type="molecule type" value="Genomic_DNA"/>
</dbReference>
<accession>A0A5C5VEX6</accession>
<reference evidence="2 3" key="1">
    <citation type="submission" date="2019-02" db="EMBL/GenBank/DDBJ databases">
        <title>Deep-cultivation of Planctomycetes and their phenomic and genomic characterization uncovers novel biology.</title>
        <authorList>
            <person name="Wiegand S."/>
            <person name="Jogler M."/>
            <person name="Boedeker C."/>
            <person name="Pinto D."/>
            <person name="Vollmers J."/>
            <person name="Rivas-Marin E."/>
            <person name="Kohn T."/>
            <person name="Peeters S.H."/>
            <person name="Heuer A."/>
            <person name="Rast P."/>
            <person name="Oberbeckmann S."/>
            <person name="Bunk B."/>
            <person name="Jeske O."/>
            <person name="Meyerdierks A."/>
            <person name="Storesund J.E."/>
            <person name="Kallscheuer N."/>
            <person name="Luecker S."/>
            <person name="Lage O.M."/>
            <person name="Pohl T."/>
            <person name="Merkel B.J."/>
            <person name="Hornburger P."/>
            <person name="Mueller R.-W."/>
            <person name="Bruemmer F."/>
            <person name="Labrenz M."/>
            <person name="Spormann A.M."/>
            <person name="Op Den Camp H."/>
            <person name="Overmann J."/>
            <person name="Amann R."/>
            <person name="Jetten M.S.M."/>
            <person name="Mascher T."/>
            <person name="Medema M.H."/>
            <person name="Devos D.P."/>
            <person name="Kaster A.-K."/>
            <person name="Ovreas L."/>
            <person name="Rohde M."/>
            <person name="Galperin M.Y."/>
            <person name="Jogler C."/>
        </authorList>
    </citation>
    <scope>NUCLEOTIDE SEQUENCE [LARGE SCALE GENOMIC DNA]</scope>
    <source>
        <strain evidence="2 3">KOR34</strain>
    </source>
</reference>
<dbReference type="Gene3D" id="3.30.70.1990">
    <property type="match status" value="1"/>
</dbReference>
<dbReference type="PANTHER" id="PTHR42923:SF17">
    <property type="entry name" value="AMINE OXIDASE DOMAIN-CONTAINING PROTEIN"/>
    <property type="match status" value="1"/>
</dbReference>
<name>A0A5C5VEX6_9BACT</name>
<evidence type="ECO:0000313" key="3">
    <source>
        <dbReference type="Proteomes" id="UP000316714"/>
    </source>
</evidence>
<sequence length="426" mass="46652">MRIAVIGAGVSGCVAARLLSTRHDVKLFDAADYPGGHANTVVVAENGRPVAVDTGFMVFNQRTYPNFCRLLGMLGIDSRPSDMSFSVRDDARGLEYQGSSLNGVFSQRANLLRPRFLGMLRDIIRFNSCATRAVQAGSVPRDQTVEGYLDQHRLGSGFRNSYFLPMAAAIWSCSPSDIAEFPAHFMLGFFANHGLLQLKDRPQWKTIPGGSNRYVRQLLNPIAGSVRLCSPVTLVRRLPGGGVLVVVDGEEELFDHVVLAVHADQALAVLDDASPEEQAVLNCFPYRRSRAVLHTDTSLLPRRVQAWASWNYYVPTSKTAGATVTYDLRRLQGLPTDHALLLTLNDAERIAPAKILDSFEYAHPAYGLRSVSAQARHADISGVRHTHYCGAYWGFGFHEDGVNSALRVAAAFGLGLESCRAAFTKV</sequence>
<dbReference type="InterPro" id="IPR050464">
    <property type="entry name" value="Zeta_carotene_desat/Oxidored"/>
</dbReference>
<dbReference type="PANTHER" id="PTHR42923">
    <property type="entry name" value="PROTOPORPHYRINOGEN OXIDASE"/>
    <property type="match status" value="1"/>
</dbReference>
<keyword evidence="3" id="KW-1185">Reference proteome</keyword>
<dbReference type="OrthoDB" id="20837at2"/>
<dbReference type="RefSeq" id="WP_146563581.1">
    <property type="nucleotide sequence ID" value="NZ_SIHJ01000001.1"/>
</dbReference>
<organism evidence="2 3">
    <name type="scientific">Posidoniimonas corsicana</name>
    <dbReference type="NCBI Taxonomy" id="1938618"/>
    <lineage>
        <taxon>Bacteria</taxon>
        <taxon>Pseudomonadati</taxon>
        <taxon>Planctomycetota</taxon>
        <taxon>Planctomycetia</taxon>
        <taxon>Pirellulales</taxon>
        <taxon>Lacipirellulaceae</taxon>
        <taxon>Posidoniimonas</taxon>
    </lineage>
</organism>
<protein>
    <submittedName>
        <fullName evidence="2">Protoporphyrinogen oxidase</fullName>
    </submittedName>
</protein>
<evidence type="ECO:0000259" key="1">
    <source>
        <dbReference type="Pfam" id="PF01593"/>
    </source>
</evidence>
<evidence type="ECO:0000313" key="2">
    <source>
        <dbReference type="EMBL" id="TWT36573.1"/>
    </source>
</evidence>
<dbReference type="Gene3D" id="1.10.405.20">
    <property type="match status" value="1"/>
</dbReference>
<dbReference type="FunFam" id="1.10.405.20:FF:000001">
    <property type="entry name" value="Amine oxidase"/>
    <property type="match status" value="1"/>
</dbReference>
<proteinExistence type="predicted"/>
<dbReference type="InterPro" id="IPR036188">
    <property type="entry name" value="FAD/NAD-bd_sf"/>
</dbReference>